<accession>A0AAN6UUK4</accession>
<proteinExistence type="predicted"/>
<gene>
    <name evidence="2" type="ORF">C8A04DRAFT_33039</name>
</gene>
<sequence length="174" mass="20102">MADHQHRLYLTLHVKGGAPVVPVQDDNGPTTQDEESKGYRYQARKRTIGPDTSLWQYDQIETTMLPSAQTLVRIVLGKVVDLGKIHHILSNVQLRPEEEGWDSIVWVKEAIEALLREEDAAVEFAEGVNWENVRVWAMWYVGKKEKEHRFDGVVSFDPLRTPTWDMFCQEETEP</sequence>
<dbReference type="InterPro" id="IPR054208">
    <property type="entry name" value="DUF6914"/>
</dbReference>
<feature type="region of interest" description="Disordered" evidence="1">
    <location>
        <begin position="20"/>
        <end position="39"/>
    </location>
</feature>
<dbReference type="Proteomes" id="UP001302676">
    <property type="component" value="Unassembled WGS sequence"/>
</dbReference>
<organism evidence="2 3">
    <name type="scientific">Dichotomopilus funicola</name>
    <dbReference type="NCBI Taxonomy" id="1934379"/>
    <lineage>
        <taxon>Eukaryota</taxon>
        <taxon>Fungi</taxon>
        <taxon>Dikarya</taxon>
        <taxon>Ascomycota</taxon>
        <taxon>Pezizomycotina</taxon>
        <taxon>Sordariomycetes</taxon>
        <taxon>Sordariomycetidae</taxon>
        <taxon>Sordariales</taxon>
        <taxon>Chaetomiaceae</taxon>
        <taxon>Dichotomopilus</taxon>
    </lineage>
</organism>
<evidence type="ECO:0000313" key="2">
    <source>
        <dbReference type="EMBL" id="KAK4139482.1"/>
    </source>
</evidence>
<evidence type="ECO:0000313" key="3">
    <source>
        <dbReference type="Proteomes" id="UP001302676"/>
    </source>
</evidence>
<dbReference type="AlphaFoldDB" id="A0AAN6UUK4"/>
<protein>
    <submittedName>
        <fullName evidence="2">Uncharacterized protein</fullName>
    </submittedName>
</protein>
<reference evidence="2" key="1">
    <citation type="journal article" date="2023" name="Mol. Phylogenet. Evol.">
        <title>Genome-scale phylogeny and comparative genomics of the fungal order Sordariales.</title>
        <authorList>
            <person name="Hensen N."/>
            <person name="Bonometti L."/>
            <person name="Westerberg I."/>
            <person name="Brannstrom I.O."/>
            <person name="Guillou S."/>
            <person name="Cros-Aarteil S."/>
            <person name="Calhoun S."/>
            <person name="Haridas S."/>
            <person name="Kuo A."/>
            <person name="Mondo S."/>
            <person name="Pangilinan J."/>
            <person name="Riley R."/>
            <person name="LaButti K."/>
            <person name="Andreopoulos B."/>
            <person name="Lipzen A."/>
            <person name="Chen C."/>
            <person name="Yan M."/>
            <person name="Daum C."/>
            <person name="Ng V."/>
            <person name="Clum A."/>
            <person name="Steindorff A."/>
            <person name="Ohm R.A."/>
            <person name="Martin F."/>
            <person name="Silar P."/>
            <person name="Natvig D.O."/>
            <person name="Lalanne C."/>
            <person name="Gautier V."/>
            <person name="Ament-Velasquez S.L."/>
            <person name="Kruys A."/>
            <person name="Hutchinson M.I."/>
            <person name="Powell A.J."/>
            <person name="Barry K."/>
            <person name="Miller A.N."/>
            <person name="Grigoriev I.V."/>
            <person name="Debuchy R."/>
            <person name="Gladieux P."/>
            <person name="Hiltunen Thoren M."/>
            <person name="Johannesson H."/>
        </authorList>
    </citation>
    <scope>NUCLEOTIDE SEQUENCE</scope>
    <source>
        <strain evidence="2">CBS 141.50</strain>
    </source>
</reference>
<dbReference type="RefSeq" id="XP_062632853.1">
    <property type="nucleotide sequence ID" value="XM_062782308.1"/>
</dbReference>
<keyword evidence="3" id="KW-1185">Reference proteome</keyword>
<dbReference type="EMBL" id="MU853661">
    <property type="protein sequence ID" value="KAK4139482.1"/>
    <property type="molecule type" value="Genomic_DNA"/>
</dbReference>
<dbReference type="GeneID" id="87818921"/>
<evidence type="ECO:0000256" key="1">
    <source>
        <dbReference type="SAM" id="MobiDB-lite"/>
    </source>
</evidence>
<reference evidence="2" key="2">
    <citation type="submission" date="2023-05" db="EMBL/GenBank/DDBJ databases">
        <authorList>
            <consortium name="Lawrence Berkeley National Laboratory"/>
            <person name="Steindorff A."/>
            <person name="Hensen N."/>
            <person name="Bonometti L."/>
            <person name="Westerberg I."/>
            <person name="Brannstrom I.O."/>
            <person name="Guillou S."/>
            <person name="Cros-Aarteil S."/>
            <person name="Calhoun S."/>
            <person name="Haridas S."/>
            <person name="Kuo A."/>
            <person name="Mondo S."/>
            <person name="Pangilinan J."/>
            <person name="Riley R."/>
            <person name="Labutti K."/>
            <person name="Andreopoulos B."/>
            <person name="Lipzen A."/>
            <person name="Chen C."/>
            <person name="Yanf M."/>
            <person name="Daum C."/>
            <person name="Ng V."/>
            <person name="Clum A."/>
            <person name="Ohm R."/>
            <person name="Martin F."/>
            <person name="Silar P."/>
            <person name="Natvig D."/>
            <person name="Lalanne C."/>
            <person name="Gautier V."/>
            <person name="Ament-Velasquez S.L."/>
            <person name="Kruys A."/>
            <person name="Hutchinson M.I."/>
            <person name="Powell A.J."/>
            <person name="Barry K."/>
            <person name="Miller A.N."/>
            <person name="Grigoriev I.V."/>
            <person name="Debuchy R."/>
            <person name="Gladieux P."/>
            <person name="Thoren M.H."/>
            <person name="Johannesson H."/>
        </authorList>
    </citation>
    <scope>NUCLEOTIDE SEQUENCE</scope>
    <source>
        <strain evidence="2">CBS 141.50</strain>
    </source>
</reference>
<dbReference type="Pfam" id="PF21858">
    <property type="entry name" value="DUF6914"/>
    <property type="match status" value="1"/>
</dbReference>
<name>A0AAN6UUK4_9PEZI</name>
<comment type="caution">
    <text evidence="2">The sequence shown here is derived from an EMBL/GenBank/DDBJ whole genome shotgun (WGS) entry which is preliminary data.</text>
</comment>